<dbReference type="AlphaFoldDB" id="U7DAJ1"/>
<name>U7DAJ1_9BACT</name>
<dbReference type="Pfam" id="PF14394">
    <property type="entry name" value="DUF4423"/>
    <property type="match status" value="1"/>
</dbReference>
<sequence>MNSVFTYTDYRDFLRDHFEKAKKEHSHYSLRYVSQKTGVDPSFYAKILKREKHLGDDSVEAVKSILNFTHSNEAEYFTTLVHFTKTKNKKVRERLLDHLLMLRESTAHPIDDFYYFSKWYIIPVREMLAVYNIRKEDVTHLGSRFLHPLSEEEVREAVHILENLSMIGPDSSGYLKPRRDFVSTGDQWQSLGVRAFQKKMMALGSEALESTPREERDISTLTVSIDTEALPRIKKRLSRARKDIMHVVGECENPDRVYQINMQVFPLTKGEDS</sequence>
<feature type="domain" description="DUF4423" evidence="1">
    <location>
        <begin position="111"/>
        <end position="267"/>
    </location>
</feature>
<evidence type="ECO:0000259" key="1">
    <source>
        <dbReference type="Pfam" id="PF14394"/>
    </source>
</evidence>
<dbReference type="EMBL" id="ASJR01000003">
    <property type="protein sequence ID" value="ERP39047.1"/>
    <property type="molecule type" value="Genomic_DNA"/>
</dbReference>
<proteinExistence type="predicted"/>
<gene>
    <name evidence="2" type="ORF">CALK_0541</name>
</gene>
<dbReference type="STRING" id="1313304.CALK_0541"/>
<evidence type="ECO:0000313" key="3">
    <source>
        <dbReference type="Proteomes" id="UP000017148"/>
    </source>
</evidence>
<keyword evidence="3" id="KW-1185">Reference proteome</keyword>
<protein>
    <recommendedName>
        <fullName evidence="1">DUF4423 domain-containing protein</fullName>
    </recommendedName>
</protein>
<dbReference type="NCBIfam" id="TIGR02147">
    <property type="entry name" value="Fsuc_second"/>
    <property type="match status" value="1"/>
</dbReference>
<dbReference type="InterPro" id="IPR025537">
    <property type="entry name" value="DUF4423"/>
</dbReference>
<reference evidence="2 3" key="1">
    <citation type="journal article" date="2013" name="Environ. Microbiol.">
        <title>Genome analysis of Chitinivibrio alkaliphilus gen. nov., sp. nov., a novel extremely haloalkaliphilic anaerobic chitinolytic bacterium from the candidate phylum Termite Group 3.</title>
        <authorList>
            <person name="Sorokin D.Y."/>
            <person name="Gumerov V.M."/>
            <person name="Rakitin A.L."/>
            <person name="Beletsky A.V."/>
            <person name="Damste J.S."/>
            <person name="Muyzer G."/>
            <person name="Mardanov A.V."/>
            <person name="Ravin N.V."/>
        </authorList>
    </citation>
    <scope>NUCLEOTIDE SEQUENCE [LARGE SCALE GENOMIC DNA]</scope>
    <source>
        <strain evidence="2 3">ACht1</strain>
    </source>
</reference>
<accession>U7DAJ1</accession>
<comment type="caution">
    <text evidence="2">The sequence shown here is derived from an EMBL/GenBank/DDBJ whole genome shotgun (WGS) entry which is preliminary data.</text>
</comment>
<dbReference type="RefSeq" id="WP_022636075.1">
    <property type="nucleotide sequence ID" value="NZ_ASJR01000003.1"/>
</dbReference>
<dbReference type="OrthoDB" id="5538805at2"/>
<organism evidence="2 3">
    <name type="scientific">Chitinivibrio alkaliphilus ACht1</name>
    <dbReference type="NCBI Taxonomy" id="1313304"/>
    <lineage>
        <taxon>Bacteria</taxon>
        <taxon>Pseudomonadati</taxon>
        <taxon>Fibrobacterota</taxon>
        <taxon>Chitinivibrionia</taxon>
        <taxon>Chitinivibrionales</taxon>
        <taxon>Chitinivibrionaceae</taxon>
        <taxon>Chitinivibrio</taxon>
    </lineage>
</organism>
<dbReference type="Proteomes" id="UP000017148">
    <property type="component" value="Unassembled WGS sequence"/>
</dbReference>
<dbReference type="InterPro" id="IPR011873">
    <property type="entry name" value="CHP02147"/>
</dbReference>
<evidence type="ECO:0000313" key="2">
    <source>
        <dbReference type="EMBL" id="ERP39047.1"/>
    </source>
</evidence>